<name>A0A931I4F8_9HYPH</name>
<comment type="function">
    <text evidence="7">Catalyzes the release of premature peptidyl moieties from peptidyl-tRNA molecules trapped in stalled 50S ribosomal subunits, and thus maintains levels of free tRNAs and 50S ribosomes.</text>
</comment>
<dbReference type="Gene3D" id="3.40.50.1470">
    <property type="entry name" value="Peptidyl-tRNA hydrolase"/>
    <property type="match status" value="1"/>
</dbReference>
<evidence type="ECO:0000256" key="5">
    <source>
        <dbReference type="ARBA" id="ARBA00038063"/>
    </source>
</evidence>
<comment type="function">
    <text evidence="7">Hydrolyzes ribosome-free peptidyl-tRNAs (with 1 or more amino acids incorporated), which drop off the ribosome during protein synthesis, or as a result of ribosome stalling.</text>
</comment>
<dbReference type="InterPro" id="IPR036416">
    <property type="entry name" value="Pept_tRNA_hydro_sf"/>
</dbReference>
<evidence type="ECO:0000256" key="7">
    <source>
        <dbReference type="HAMAP-Rule" id="MF_00083"/>
    </source>
</evidence>
<keyword evidence="3 7" id="KW-0378">Hydrolase</keyword>
<comment type="catalytic activity">
    <reaction evidence="7 8">
        <text>an N-acyl-L-alpha-aminoacyl-tRNA + H2O = an N-acyl-L-amino acid + a tRNA + H(+)</text>
        <dbReference type="Rhea" id="RHEA:54448"/>
        <dbReference type="Rhea" id="RHEA-COMP:10123"/>
        <dbReference type="Rhea" id="RHEA-COMP:13883"/>
        <dbReference type="ChEBI" id="CHEBI:15377"/>
        <dbReference type="ChEBI" id="CHEBI:15378"/>
        <dbReference type="ChEBI" id="CHEBI:59874"/>
        <dbReference type="ChEBI" id="CHEBI:78442"/>
        <dbReference type="ChEBI" id="CHEBI:138191"/>
        <dbReference type="EC" id="3.1.1.29"/>
    </reaction>
</comment>
<gene>
    <name evidence="7" type="primary">pth</name>
    <name evidence="11" type="ORF">I5731_15860</name>
</gene>
<dbReference type="Pfam" id="PF01195">
    <property type="entry name" value="Pept_tRNA_hydro"/>
    <property type="match status" value="1"/>
</dbReference>
<feature type="region of interest" description="Disordered" evidence="10">
    <location>
        <begin position="189"/>
        <end position="229"/>
    </location>
</feature>
<dbReference type="GO" id="GO:0072344">
    <property type="term" value="P:rescue of stalled ribosome"/>
    <property type="evidence" value="ECO:0007669"/>
    <property type="project" value="UniProtKB-UniRule"/>
</dbReference>
<dbReference type="AlphaFoldDB" id="A0A931I4F8"/>
<organism evidence="11 12">
    <name type="scientific">Methylobrevis albus</name>
    <dbReference type="NCBI Taxonomy" id="2793297"/>
    <lineage>
        <taxon>Bacteria</taxon>
        <taxon>Pseudomonadati</taxon>
        <taxon>Pseudomonadota</taxon>
        <taxon>Alphaproteobacteria</taxon>
        <taxon>Hyphomicrobiales</taxon>
        <taxon>Pleomorphomonadaceae</taxon>
        <taxon>Methylobrevis</taxon>
    </lineage>
</organism>
<dbReference type="GO" id="GO:0005737">
    <property type="term" value="C:cytoplasm"/>
    <property type="evidence" value="ECO:0007669"/>
    <property type="project" value="UniProtKB-SubCell"/>
</dbReference>
<dbReference type="PANTHER" id="PTHR17224">
    <property type="entry name" value="PEPTIDYL-TRNA HYDROLASE"/>
    <property type="match status" value="1"/>
</dbReference>
<evidence type="ECO:0000256" key="8">
    <source>
        <dbReference type="RuleBase" id="RU000673"/>
    </source>
</evidence>
<feature type="site" description="Discriminates between blocked and unblocked aminoacyl-tRNA" evidence="7">
    <location>
        <position position="9"/>
    </location>
</feature>
<evidence type="ECO:0000256" key="9">
    <source>
        <dbReference type="RuleBase" id="RU004320"/>
    </source>
</evidence>
<dbReference type="PANTHER" id="PTHR17224:SF1">
    <property type="entry name" value="PEPTIDYL-TRNA HYDROLASE"/>
    <property type="match status" value="1"/>
</dbReference>
<feature type="binding site" evidence="7">
    <location>
        <position position="14"/>
    </location>
    <ligand>
        <name>tRNA</name>
        <dbReference type="ChEBI" id="CHEBI:17843"/>
    </ligand>
</feature>
<dbReference type="GO" id="GO:0004045">
    <property type="term" value="F:peptidyl-tRNA hydrolase activity"/>
    <property type="evidence" value="ECO:0007669"/>
    <property type="project" value="UniProtKB-UniRule"/>
</dbReference>
<evidence type="ECO:0000256" key="3">
    <source>
        <dbReference type="ARBA" id="ARBA00022801"/>
    </source>
</evidence>
<dbReference type="InterPro" id="IPR001328">
    <property type="entry name" value="Pept_tRNA_hydro"/>
</dbReference>
<comment type="similarity">
    <text evidence="5 7 9">Belongs to the PTH family.</text>
</comment>
<dbReference type="Proteomes" id="UP000631694">
    <property type="component" value="Unassembled WGS sequence"/>
</dbReference>
<dbReference type="CDD" id="cd00462">
    <property type="entry name" value="PTH"/>
    <property type="match status" value="1"/>
</dbReference>
<evidence type="ECO:0000313" key="11">
    <source>
        <dbReference type="EMBL" id="MBH0239299.1"/>
    </source>
</evidence>
<evidence type="ECO:0000256" key="4">
    <source>
        <dbReference type="ARBA" id="ARBA00022884"/>
    </source>
</evidence>
<proteinExistence type="inferred from homology"/>
<dbReference type="EMBL" id="JADZLT010000054">
    <property type="protein sequence ID" value="MBH0239299.1"/>
    <property type="molecule type" value="Genomic_DNA"/>
</dbReference>
<keyword evidence="7" id="KW-0963">Cytoplasm</keyword>
<feature type="binding site" evidence="7">
    <location>
        <position position="66"/>
    </location>
    <ligand>
        <name>tRNA</name>
        <dbReference type="ChEBI" id="CHEBI:17843"/>
    </ligand>
</feature>
<feature type="binding site" evidence="7">
    <location>
        <position position="64"/>
    </location>
    <ligand>
        <name>tRNA</name>
        <dbReference type="ChEBI" id="CHEBI:17843"/>
    </ligand>
</feature>
<feature type="binding site" evidence="7">
    <location>
        <position position="112"/>
    </location>
    <ligand>
        <name>tRNA</name>
        <dbReference type="ChEBI" id="CHEBI:17843"/>
    </ligand>
</feature>
<keyword evidence="4 7" id="KW-0694">RNA-binding</keyword>
<comment type="subcellular location">
    <subcellularLocation>
        <location evidence="7">Cytoplasm</location>
    </subcellularLocation>
</comment>
<comment type="subunit">
    <text evidence="7">Monomer.</text>
</comment>
<dbReference type="FunFam" id="3.40.50.1470:FF:000001">
    <property type="entry name" value="Peptidyl-tRNA hydrolase"/>
    <property type="match status" value="1"/>
</dbReference>
<evidence type="ECO:0000256" key="2">
    <source>
        <dbReference type="ARBA" id="ARBA00022555"/>
    </source>
</evidence>
<accession>A0A931I4F8</accession>
<dbReference type="PROSITE" id="PS01196">
    <property type="entry name" value="PEPT_TRNA_HYDROL_2"/>
    <property type="match status" value="1"/>
</dbReference>
<evidence type="ECO:0000313" key="12">
    <source>
        <dbReference type="Proteomes" id="UP000631694"/>
    </source>
</evidence>
<dbReference type="GO" id="GO:0000049">
    <property type="term" value="F:tRNA binding"/>
    <property type="evidence" value="ECO:0007669"/>
    <property type="project" value="UniProtKB-UniRule"/>
</dbReference>
<feature type="site" description="Stabilizes the basic form of H active site to accept a proton" evidence="7">
    <location>
        <position position="91"/>
    </location>
</feature>
<dbReference type="RefSeq" id="WP_197312388.1">
    <property type="nucleotide sequence ID" value="NZ_JADZLT010000054.1"/>
</dbReference>
<dbReference type="HAMAP" id="MF_00083">
    <property type="entry name" value="Pept_tRNA_hydro_bact"/>
    <property type="match status" value="1"/>
</dbReference>
<feature type="compositionally biased region" description="Low complexity" evidence="10">
    <location>
        <begin position="197"/>
        <end position="211"/>
    </location>
</feature>
<reference evidence="11" key="1">
    <citation type="submission" date="2020-12" db="EMBL/GenBank/DDBJ databases">
        <title>Methylobrevis albus sp. nov., isolated from fresh water lack sediment.</title>
        <authorList>
            <person name="Zou Q."/>
        </authorList>
    </citation>
    <scope>NUCLEOTIDE SEQUENCE</scope>
    <source>
        <strain evidence="11">L22</strain>
    </source>
</reference>
<dbReference type="InterPro" id="IPR018171">
    <property type="entry name" value="Pept_tRNA_hydro_CS"/>
</dbReference>
<sequence length="242" mass="25656">MLLIVGLGNPGSRYAGNRHNIGFMAVDRIHALHRFGPWRSKFQSEIAEGTLGDRRTLLMKPLTYMNESGRAVGEASRFLKIPPADIVVLHDELDLPAAKLRVKTGGGHGGHNGLRSLDAHLGKEYRRVRLGIGHPGDKALVHNYVLGDFAKVDAEWLDPLLDAVATQAPLLAAGSDETFASKVHLAIAPPPRRQKPADAAAAAGKPAAGKPSTIRPPEAAPGSQDAPRNAIADALGKLLGKS</sequence>
<evidence type="ECO:0000256" key="1">
    <source>
        <dbReference type="ARBA" id="ARBA00013260"/>
    </source>
</evidence>
<dbReference type="GO" id="GO:0006515">
    <property type="term" value="P:protein quality control for misfolded or incompletely synthesized proteins"/>
    <property type="evidence" value="ECO:0007669"/>
    <property type="project" value="UniProtKB-UniRule"/>
</dbReference>
<protein>
    <recommendedName>
        <fullName evidence="6 7">Peptidyl-tRNA hydrolase</fullName>
        <shortName evidence="7">Pth</shortName>
        <ecNumber evidence="1 7">3.1.1.29</ecNumber>
    </recommendedName>
</protein>
<dbReference type="SUPFAM" id="SSF53178">
    <property type="entry name" value="Peptidyl-tRNA hydrolase-like"/>
    <property type="match status" value="1"/>
</dbReference>
<keyword evidence="2 7" id="KW-0820">tRNA-binding</keyword>
<evidence type="ECO:0000256" key="6">
    <source>
        <dbReference type="ARBA" id="ARBA00050038"/>
    </source>
</evidence>
<evidence type="ECO:0000256" key="10">
    <source>
        <dbReference type="SAM" id="MobiDB-lite"/>
    </source>
</evidence>
<dbReference type="PROSITE" id="PS01195">
    <property type="entry name" value="PEPT_TRNA_HYDROL_1"/>
    <property type="match status" value="1"/>
</dbReference>
<feature type="active site" description="Proton acceptor" evidence="7">
    <location>
        <position position="19"/>
    </location>
</feature>
<dbReference type="NCBIfam" id="TIGR00447">
    <property type="entry name" value="pth"/>
    <property type="match status" value="1"/>
</dbReference>
<dbReference type="EC" id="3.1.1.29" evidence="1 7"/>
<keyword evidence="12" id="KW-1185">Reference proteome</keyword>
<comment type="caution">
    <text evidence="11">The sequence shown here is derived from an EMBL/GenBank/DDBJ whole genome shotgun (WGS) entry which is preliminary data.</text>
</comment>